<accession>A0A8J2KUN5</accession>
<dbReference type="AlphaFoldDB" id="A0A8J2KUN5"/>
<reference evidence="3" key="1">
    <citation type="submission" date="2021-06" db="EMBL/GenBank/DDBJ databases">
        <authorList>
            <person name="Hodson N. C."/>
            <person name="Mongue J. A."/>
            <person name="Jaron S. K."/>
        </authorList>
    </citation>
    <scope>NUCLEOTIDE SEQUENCE</scope>
</reference>
<proteinExistence type="predicted"/>
<evidence type="ECO:0000313" key="3">
    <source>
        <dbReference type="EMBL" id="CAG7732011.1"/>
    </source>
</evidence>
<keyword evidence="4" id="KW-1185">Reference proteome</keyword>
<dbReference type="SMART" id="SM00355">
    <property type="entry name" value="ZnF_C2H2"/>
    <property type="match status" value="4"/>
</dbReference>
<protein>
    <recommendedName>
        <fullName evidence="2">C2H2-type domain-containing protein</fullName>
    </recommendedName>
</protein>
<dbReference type="PROSITE" id="PS00028">
    <property type="entry name" value="ZINC_FINGER_C2H2_1"/>
    <property type="match status" value="1"/>
</dbReference>
<sequence length="429" mass="49052">MHGIVENVLKEINQITTDVLAKLLHSKDKNNEMTLISESASDDPKKLAHLKKVKQLRNFAFSRCSPTVRVEQILNLEPTNDTAEQNFSYELIEVQAVDPEDNSLFLEDCPADSPFDSNIDSEGERGTNEDIEDRTEVEAPGSSSVEELLDEKKVIKKLSVNFGGKLYCYTYDGIVYKCDLCDFTAPKKIELLKHAGKEHFAKNMELVRNPDKKPTHVTFVGRKLKRQRKGSKIVFGSKFMSRVHQIEERRFIFDKKYPFELNSDNKWYCTTCDRQFFSRYTMEHHLMVKKCQAKSENINDPGVTLQSEESGSESDDGKAILLYDKFPVTCSARGWKCGNCGKIFGSKRTIQDHVLAVCKGMNAENDRSCVTTGENKFLFGKKYPFEFVDGCFKCGTCETTLKSQDKMLIHISKLHIEKIRRDVNHMVEI</sequence>
<comment type="caution">
    <text evidence="3">The sequence shown here is derived from an EMBL/GenBank/DDBJ whole genome shotgun (WGS) entry which is preliminary data.</text>
</comment>
<dbReference type="EMBL" id="CAJVCH010223301">
    <property type="protein sequence ID" value="CAG7732011.1"/>
    <property type="molecule type" value="Genomic_DNA"/>
</dbReference>
<dbReference type="InterPro" id="IPR013087">
    <property type="entry name" value="Znf_C2H2_type"/>
</dbReference>
<feature type="non-terminal residue" evidence="3">
    <location>
        <position position="1"/>
    </location>
</feature>
<name>A0A8J2KUN5_9HEXA</name>
<gene>
    <name evidence="3" type="ORF">AFUS01_LOCUS20556</name>
</gene>
<evidence type="ECO:0000259" key="2">
    <source>
        <dbReference type="PROSITE" id="PS00028"/>
    </source>
</evidence>
<feature type="region of interest" description="Disordered" evidence="1">
    <location>
        <begin position="112"/>
        <end position="144"/>
    </location>
</feature>
<organism evidence="3 4">
    <name type="scientific">Allacma fusca</name>
    <dbReference type="NCBI Taxonomy" id="39272"/>
    <lineage>
        <taxon>Eukaryota</taxon>
        <taxon>Metazoa</taxon>
        <taxon>Ecdysozoa</taxon>
        <taxon>Arthropoda</taxon>
        <taxon>Hexapoda</taxon>
        <taxon>Collembola</taxon>
        <taxon>Symphypleona</taxon>
        <taxon>Sminthuridae</taxon>
        <taxon>Allacma</taxon>
    </lineage>
</organism>
<feature type="domain" description="C2H2-type" evidence="2">
    <location>
        <begin position="394"/>
        <end position="415"/>
    </location>
</feature>
<evidence type="ECO:0000313" key="4">
    <source>
        <dbReference type="Proteomes" id="UP000708208"/>
    </source>
</evidence>
<evidence type="ECO:0000256" key="1">
    <source>
        <dbReference type="SAM" id="MobiDB-lite"/>
    </source>
</evidence>
<dbReference type="Proteomes" id="UP000708208">
    <property type="component" value="Unassembled WGS sequence"/>
</dbReference>